<feature type="domain" description="NAD-dependent epimerase/dehydratase" evidence="3">
    <location>
        <begin position="44"/>
        <end position="167"/>
    </location>
</feature>
<dbReference type="STRING" id="1295533.A0A1E3HUL5"/>
<dbReference type="AlphaFoldDB" id="A0A1E3HUL5"/>
<dbReference type="PANTHER" id="PTHR10366:SF579">
    <property type="entry name" value="3-BETA HYDROXYSTEROID DEHYDROGENASE_ISOMERASE FAMILY PROTEIN (AFU_ORTHOLOGUE AFUA_3G02250)"/>
    <property type="match status" value="1"/>
</dbReference>
<dbReference type="Gene3D" id="3.40.50.720">
    <property type="entry name" value="NAD(P)-binding Rossmann-like Domain"/>
    <property type="match status" value="1"/>
</dbReference>
<dbReference type="GeneID" id="30155209"/>
<name>A0A1E3HUL5_9TREE</name>
<sequence length="398" mass="44052">MHTYNISWQLTGSEDTACTRILAAYAIRSSHSTLQLSIYTMSAVLVTGITGFLGAHVAHTFLQHSHPVHATLRSPAKLVPLLQSPIFSPFIASGQLKLFVVGDLEVADYGEAMKGVERVVHTAFKTDITATDFRKGLLDVGVDGMRRVFDAVDKSPEIKSVVITSSMGACNDIKTAWEKQAGTVVTDDTWNSYTLEEVDELCASKAPTNEAGWRTGMVMYMVAKKYAELFAWEQYKAAQARGKTWSLTAIIPTMILGPPIQPITPPLLMSSVSTMVMWLLAQGPESQVFSPPASIWFIDVRDCAEEHYRAAIKGKTGRYISGSGIYDFQQITELLPTLYPDQAARFAKGEPGQRLSLNPGSYRIESKMREEFGVEYRGLETVVKDTFDRLFELEKQGL</sequence>
<keyword evidence="5" id="KW-1185">Reference proteome</keyword>
<evidence type="ECO:0000313" key="5">
    <source>
        <dbReference type="Proteomes" id="UP000094065"/>
    </source>
</evidence>
<protein>
    <recommendedName>
        <fullName evidence="3">NAD-dependent epimerase/dehydratase domain-containing protein</fullName>
    </recommendedName>
</protein>
<comment type="similarity">
    <text evidence="2">Belongs to the NAD(P)-dependent epimerase/dehydratase family. Dihydroflavonol-4-reductase subfamily.</text>
</comment>
<dbReference type="PANTHER" id="PTHR10366">
    <property type="entry name" value="NAD DEPENDENT EPIMERASE/DEHYDRATASE"/>
    <property type="match status" value="1"/>
</dbReference>
<gene>
    <name evidence="4" type="ORF">L202_03900</name>
</gene>
<evidence type="ECO:0000256" key="2">
    <source>
        <dbReference type="ARBA" id="ARBA00023445"/>
    </source>
</evidence>
<evidence type="ECO:0000256" key="1">
    <source>
        <dbReference type="ARBA" id="ARBA00023002"/>
    </source>
</evidence>
<evidence type="ECO:0000313" key="4">
    <source>
        <dbReference type="EMBL" id="ODN80038.1"/>
    </source>
</evidence>
<dbReference type="InterPro" id="IPR001509">
    <property type="entry name" value="Epimerase_deHydtase"/>
</dbReference>
<reference evidence="4 5" key="1">
    <citation type="submission" date="2016-06" db="EMBL/GenBank/DDBJ databases">
        <title>Evolution of pathogenesis and genome organization in the Tremellales.</title>
        <authorList>
            <person name="Cuomo C."/>
            <person name="Litvintseva A."/>
            <person name="Heitman J."/>
            <person name="Chen Y."/>
            <person name="Sun S."/>
            <person name="Springer D."/>
            <person name="Dromer F."/>
            <person name="Young S."/>
            <person name="Zeng Q."/>
            <person name="Chapman S."/>
            <person name="Gujja S."/>
            <person name="Saif S."/>
            <person name="Birren B."/>
        </authorList>
    </citation>
    <scope>NUCLEOTIDE SEQUENCE [LARGE SCALE GENOMIC DNA]</scope>
    <source>
        <strain evidence="4 5">CBS 6039</strain>
    </source>
</reference>
<comment type="caution">
    <text evidence="4">The sequence shown here is derived from an EMBL/GenBank/DDBJ whole genome shotgun (WGS) entry which is preliminary data.</text>
</comment>
<dbReference type="EMBL" id="AWGJ01000005">
    <property type="protein sequence ID" value="ODN80038.1"/>
    <property type="molecule type" value="Genomic_DNA"/>
</dbReference>
<evidence type="ECO:0000259" key="3">
    <source>
        <dbReference type="Pfam" id="PF01370"/>
    </source>
</evidence>
<dbReference type="InterPro" id="IPR050425">
    <property type="entry name" value="NAD(P)_dehydrat-like"/>
</dbReference>
<dbReference type="RefSeq" id="XP_018994885.1">
    <property type="nucleotide sequence ID" value="XM_019137859.1"/>
</dbReference>
<keyword evidence="1" id="KW-0560">Oxidoreductase</keyword>
<accession>A0A1E3HUL5</accession>
<dbReference type="InterPro" id="IPR036291">
    <property type="entry name" value="NAD(P)-bd_dom_sf"/>
</dbReference>
<dbReference type="SUPFAM" id="SSF51735">
    <property type="entry name" value="NAD(P)-binding Rossmann-fold domains"/>
    <property type="match status" value="1"/>
</dbReference>
<dbReference type="Proteomes" id="UP000094065">
    <property type="component" value="Unassembled WGS sequence"/>
</dbReference>
<organism evidence="4 5">
    <name type="scientific">Cryptococcus amylolentus CBS 6039</name>
    <dbReference type="NCBI Taxonomy" id="1295533"/>
    <lineage>
        <taxon>Eukaryota</taxon>
        <taxon>Fungi</taxon>
        <taxon>Dikarya</taxon>
        <taxon>Basidiomycota</taxon>
        <taxon>Agaricomycotina</taxon>
        <taxon>Tremellomycetes</taxon>
        <taxon>Tremellales</taxon>
        <taxon>Cryptococcaceae</taxon>
        <taxon>Cryptococcus</taxon>
    </lineage>
</organism>
<proteinExistence type="inferred from homology"/>
<dbReference type="GO" id="GO:0016616">
    <property type="term" value="F:oxidoreductase activity, acting on the CH-OH group of donors, NAD or NADP as acceptor"/>
    <property type="evidence" value="ECO:0007669"/>
    <property type="project" value="TreeGrafter"/>
</dbReference>
<dbReference type="OrthoDB" id="2735536at2759"/>
<dbReference type="Pfam" id="PF01370">
    <property type="entry name" value="Epimerase"/>
    <property type="match status" value="1"/>
</dbReference>